<protein>
    <submittedName>
        <fullName evidence="1">Uncharacterized protein</fullName>
    </submittedName>
</protein>
<dbReference type="Proteomes" id="UP000296049">
    <property type="component" value="Unassembled WGS sequence"/>
</dbReference>
<accession>R0LL90</accession>
<dbReference type="EMBL" id="KB742966">
    <property type="protein sequence ID" value="EOB02430.1"/>
    <property type="molecule type" value="Genomic_DNA"/>
</dbReference>
<proteinExistence type="predicted"/>
<organism evidence="1 2">
    <name type="scientific">Anas platyrhynchos</name>
    <name type="common">Mallard</name>
    <name type="synonym">Anas boschas</name>
    <dbReference type="NCBI Taxonomy" id="8839"/>
    <lineage>
        <taxon>Eukaryota</taxon>
        <taxon>Metazoa</taxon>
        <taxon>Chordata</taxon>
        <taxon>Craniata</taxon>
        <taxon>Vertebrata</taxon>
        <taxon>Euteleostomi</taxon>
        <taxon>Archelosauria</taxon>
        <taxon>Archosauria</taxon>
        <taxon>Dinosauria</taxon>
        <taxon>Saurischia</taxon>
        <taxon>Theropoda</taxon>
        <taxon>Coelurosauria</taxon>
        <taxon>Aves</taxon>
        <taxon>Neognathae</taxon>
        <taxon>Galloanserae</taxon>
        <taxon>Anseriformes</taxon>
        <taxon>Anatidae</taxon>
        <taxon>Anatinae</taxon>
        <taxon>Anas</taxon>
    </lineage>
</organism>
<reference evidence="2" key="1">
    <citation type="journal article" date="2013" name="Nat. Genet.">
        <title>The duck genome and transcriptome provide insight into an avian influenza virus reservoir species.</title>
        <authorList>
            <person name="Huang Y."/>
            <person name="Li Y."/>
            <person name="Burt D.W."/>
            <person name="Chen H."/>
            <person name="Zhang Y."/>
            <person name="Qian W."/>
            <person name="Kim H."/>
            <person name="Gan S."/>
            <person name="Zhao Y."/>
            <person name="Li J."/>
            <person name="Yi K."/>
            <person name="Feng H."/>
            <person name="Zhu P."/>
            <person name="Li B."/>
            <person name="Liu Q."/>
            <person name="Fairley S."/>
            <person name="Magor K.E."/>
            <person name="Du Z."/>
            <person name="Hu X."/>
            <person name="Goodman L."/>
            <person name="Tafer H."/>
            <person name="Vignal A."/>
            <person name="Lee T."/>
            <person name="Kim K.W."/>
            <person name="Sheng Z."/>
            <person name="An Y."/>
            <person name="Searle S."/>
            <person name="Herrero J."/>
            <person name="Groenen M.A."/>
            <person name="Crooijmans R.P."/>
            <person name="Faraut T."/>
            <person name="Cai Q."/>
            <person name="Webster R.G."/>
            <person name="Aldridge J.R."/>
            <person name="Warren W.C."/>
            <person name="Bartschat S."/>
            <person name="Kehr S."/>
            <person name="Marz M."/>
            <person name="Stadler P.F."/>
            <person name="Smith J."/>
            <person name="Kraus R.H."/>
            <person name="Zhao Y."/>
            <person name="Ren L."/>
            <person name="Fei J."/>
            <person name="Morisson M."/>
            <person name="Kaiser P."/>
            <person name="Griffin D.K."/>
            <person name="Rao M."/>
            <person name="Pitel F."/>
            <person name="Wang J."/>
            <person name="Li N."/>
        </authorList>
    </citation>
    <scope>NUCLEOTIDE SEQUENCE [LARGE SCALE GENOMIC DNA]</scope>
</reference>
<keyword evidence="2" id="KW-1185">Reference proteome</keyword>
<evidence type="ECO:0000313" key="1">
    <source>
        <dbReference type="EMBL" id="EOB02430.1"/>
    </source>
</evidence>
<gene>
    <name evidence="1" type="ORF">Anapl_06245</name>
</gene>
<dbReference type="AlphaFoldDB" id="R0LL90"/>
<sequence>MGKRLDQQPMYPQYTYYYPHYLQTKGFDPAPQRGGRNTPSREAVLAVPAVRLNLSAPDARVNACKSQKCNFPMLMVRERRAGQANVVLPYFTGCSPGSGPTPFPTPFHSPSSLRYI</sequence>
<name>R0LL90_ANAPL</name>
<evidence type="ECO:0000313" key="2">
    <source>
        <dbReference type="Proteomes" id="UP000296049"/>
    </source>
</evidence>